<dbReference type="EMBL" id="BAABIQ010000033">
    <property type="protein sequence ID" value="GAA4793011.1"/>
    <property type="molecule type" value="Genomic_DNA"/>
</dbReference>
<comment type="caution">
    <text evidence="1">The sequence shown here is derived from an EMBL/GenBank/DDBJ whole genome shotgun (WGS) entry which is preliminary data.</text>
</comment>
<gene>
    <name evidence="1" type="ORF">GCM10023231_21500</name>
</gene>
<evidence type="ECO:0000313" key="2">
    <source>
        <dbReference type="Proteomes" id="UP001501411"/>
    </source>
</evidence>
<organism evidence="1 2">
    <name type="scientific">Olivibacter ginsenosidimutans</name>
    <dbReference type="NCBI Taxonomy" id="1176537"/>
    <lineage>
        <taxon>Bacteria</taxon>
        <taxon>Pseudomonadati</taxon>
        <taxon>Bacteroidota</taxon>
        <taxon>Sphingobacteriia</taxon>
        <taxon>Sphingobacteriales</taxon>
        <taxon>Sphingobacteriaceae</taxon>
        <taxon>Olivibacter</taxon>
    </lineage>
</organism>
<name>A0ABP9BAZ8_9SPHI</name>
<sequence length="72" mass="8362">MESLLFKTEIPTSTFKGELFHVLENVKGLTSWKFDVDSIYKPLRVNGIGINYLDIIRELEKIGIKATRLYEE</sequence>
<keyword evidence="2" id="KW-1185">Reference proteome</keyword>
<dbReference type="Proteomes" id="UP001501411">
    <property type="component" value="Unassembled WGS sequence"/>
</dbReference>
<protein>
    <submittedName>
        <fullName evidence="1">Uncharacterized protein</fullName>
    </submittedName>
</protein>
<reference evidence="2" key="1">
    <citation type="journal article" date="2019" name="Int. J. Syst. Evol. Microbiol.">
        <title>The Global Catalogue of Microorganisms (GCM) 10K type strain sequencing project: providing services to taxonomists for standard genome sequencing and annotation.</title>
        <authorList>
            <consortium name="The Broad Institute Genomics Platform"/>
            <consortium name="The Broad Institute Genome Sequencing Center for Infectious Disease"/>
            <person name="Wu L."/>
            <person name="Ma J."/>
        </authorList>
    </citation>
    <scope>NUCLEOTIDE SEQUENCE [LARGE SCALE GENOMIC DNA]</scope>
    <source>
        <strain evidence="2">JCM 18200</strain>
    </source>
</reference>
<accession>A0ABP9BAZ8</accession>
<proteinExistence type="predicted"/>
<evidence type="ECO:0000313" key="1">
    <source>
        <dbReference type="EMBL" id="GAA4793011.1"/>
    </source>
</evidence>
<dbReference type="RefSeq" id="WP_345231779.1">
    <property type="nucleotide sequence ID" value="NZ_BAABIQ010000033.1"/>
</dbReference>